<keyword evidence="3" id="KW-1185">Reference proteome</keyword>
<dbReference type="STRING" id="880074.BARVI_10170"/>
<feature type="domain" description="BIG2" evidence="1">
    <location>
        <begin position="52"/>
        <end position="129"/>
    </location>
</feature>
<dbReference type="Gene3D" id="2.60.40.1080">
    <property type="match status" value="5"/>
</dbReference>
<dbReference type="InterPro" id="IPR008964">
    <property type="entry name" value="Invasin/intimin_cell_adhesion"/>
</dbReference>
<name>W0ESW6_9BACT</name>
<sequence length="1355" mass="146526">MTLEETGTDNSVSGTSTLTLTVSSTNASITLKKGSSTPHITQIEITPLANAALQDPELTFTGITGNVTKELSEGSYSSVATTTSDAPIVYSSSNQEVATIDNGAVTLHATGTTVIKAEVAETETFNAASIQYTLTVIDPASMTTFVKVTNGTVTDGKYIIVYQERDDATSVVAMNNTNGGSYFECSNINLSEGKIITDNEAIIWDIARNENGTYTISNNGQFVNYMNDGTKINLSETMTDGKSTWNITSTSNNTFQIANSGTSSRLLRYNSNVSIVRFACYSNSGSEKNPTLYRVDTGKSDATISFNDIEGTTCEKMLTDGNYNSEATTTSDATIIYSSSNQEVATIEQDGVVTLLAGGTTVIKAEVAETETHTAASVEYTLRVIDPADIKTFEKVTDGSITDGQYILAYQSPDNANSVFVMSSTNTNDYFVANSINLTEGKITTYDQSIMWNITLESDGNYSISNNGIYVAYNGATSDSKNNNAYADAEYTSDRAGWIIEYDSNKNAYLFKNAKVNRRFLQCNPVKNSERFACYYDGSQQNITLYRLSDGKSNVMVTFNEVSGDKTLFFEEGLTYNSAATADPERPITYSSSNQEVATIDATGVVTLVGPGTTVIKATTEADDTYREGVAQYTLTVKASSVTLPYSTDFKSGLGDWISITTTGTAQWSSSQYGAQINAAGKGATEAYLISPKIEDENILLTFVNQKGFSGNDLQLLYSTDYNPNTMQPTEATWNDITDRASWGTSGAGWGTAVESGEIEFFDLTEPIRFAFKYLVPANEDAAGWQITDLAIQTAHKKIKLAFNNISNEKTLVFTEGFTYNSAATATPERPITYSSENQEVATIDTETGEVTLVGPGTTVISAATEGDEMYAAGLAQYTLTVLEASATLPYTIDFKSGFENWLTIATQGTTQWNSTQYGAQINGHGKGESEVYLISPEVTAENILLTFTTQTRFAGNNLQLLYSTDYNPNTMQPTEATWNDITDMASWGALGSDEWSSAVESGNVELYSLTSPIRFAFKYTCSNSEAAAWQVTDLSIQETTPKVVVTFDEVNGDKTLFFEEGLTYNSAATATPERPITYSSSNQEVATIDATGMVTLVGPGTTVIKATTEADDTYREGVAQYTLTVKASSVTLPYSTDFKSGLGDWISATTVGSALWTSDSQYGAKISGYINGKNTESEAYLISPAVTANNIILNFSSWFNYDGNALELLYSTDYDPNTMQPTDATWNNISENATWPTETFKWVESGDIELQDLTSPIRFAFRYTSTTDGASTWEITDLTIKEGLASGIATVEANGMKVINGKGEITIVTDTPASVAIYTLTGAQVRQIELAEGNNVVTLPAGIYVINRQKVVVF</sequence>
<accession>W0ESW6</accession>
<dbReference type="Pfam" id="PF02368">
    <property type="entry name" value="Big_2"/>
    <property type="match status" value="3"/>
</dbReference>
<dbReference type="HOGENOM" id="CLU_257372_0_0_10"/>
<dbReference type="SUPFAM" id="SSF49373">
    <property type="entry name" value="Invasin/intimin cell-adhesion fragments"/>
    <property type="match status" value="5"/>
</dbReference>
<feature type="domain" description="BIG2" evidence="1">
    <location>
        <begin position="802"/>
        <end position="872"/>
    </location>
</feature>
<evidence type="ECO:0000313" key="2">
    <source>
        <dbReference type="EMBL" id="AHF13920.1"/>
    </source>
</evidence>
<reference evidence="2 3" key="1">
    <citation type="submission" date="2013-12" db="EMBL/GenBank/DDBJ databases">
        <authorList>
            <consortium name="DOE Joint Genome Institute"/>
            <person name="Eisen J."/>
            <person name="Huntemann M."/>
            <person name="Han J."/>
            <person name="Chen A."/>
            <person name="Kyrpides N."/>
            <person name="Mavromatis K."/>
            <person name="Markowitz V."/>
            <person name="Palaniappan K."/>
            <person name="Ivanova N."/>
            <person name="Schaumberg A."/>
            <person name="Pati A."/>
            <person name="Liolios K."/>
            <person name="Nordberg H.P."/>
            <person name="Cantor M.N."/>
            <person name="Hua S.X."/>
            <person name="Woyke T."/>
        </authorList>
    </citation>
    <scope>NUCLEOTIDE SEQUENCE [LARGE SCALE GENOMIC DNA]</scope>
    <source>
        <strain evidence="3">DSM 18177</strain>
    </source>
</reference>
<evidence type="ECO:0000313" key="3">
    <source>
        <dbReference type="Proteomes" id="UP000018901"/>
    </source>
</evidence>
<dbReference type="InterPro" id="IPR003343">
    <property type="entry name" value="Big_2"/>
</dbReference>
<feature type="domain" description="BIG2" evidence="1">
    <location>
        <begin position="556"/>
        <end position="627"/>
    </location>
</feature>
<dbReference type="PATRIC" id="fig|880074.11.peg.2110"/>
<feature type="domain" description="BIG2" evidence="1">
    <location>
        <begin position="1045"/>
        <end position="1116"/>
    </location>
</feature>
<protein>
    <recommendedName>
        <fullName evidence="1">BIG2 domain-containing protein</fullName>
    </recommendedName>
</protein>
<evidence type="ECO:0000259" key="1">
    <source>
        <dbReference type="SMART" id="SM00635"/>
    </source>
</evidence>
<feature type="domain" description="BIG2" evidence="1">
    <location>
        <begin position="300"/>
        <end position="377"/>
    </location>
</feature>
<gene>
    <name evidence="2" type="ORF">BARVI_10170</name>
</gene>
<dbReference type="EMBL" id="CP007034">
    <property type="protein sequence ID" value="AHF13920.1"/>
    <property type="molecule type" value="Genomic_DNA"/>
</dbReference>
<organism evidence="2 3">
    <name type="scientific">Barnesiella viscericola DSM 18177</name>
    <dbReference type="NCBI Taxonomy" id="880074"/>
    <lineage>
        <taxon>Bacteria</taxon>
        <taxon>Pseudomonadati</taxon>
        <taxon>Bacteroidota</taxon>
        <taxon>Bacteroidia</taxon>
        <taxon>Bacteroidales</taxon>
        <taxon>Barnesiellaceae</taxon>
        <taxon>Barnesiella</taxon>
    </lineage>
</organism>
<dbReference type="Proteomes" id="UP000018901">
    <property type="component" value="Chromosome"/>
</dbReference>
<dbReference type="eggNOG" id="COG3291">
    <property type="taxonomic scope" value="Bacteria"/>
</dbReference>
<proteinExistence type="predicted"/>
<dbReference type="SMART" id="SM00635">
    <property type="entry name" value="BID_2"/>
    <property type="match status" value="5"/>
</dbReference>
<dbReference type="KEGG" id="bvs:BARVI_10170"/>